<protein>
    <submittedName>
        <fullName evidence="2">MBL fold metallo-hydrolase</fullName>
    </submittedName>
</protein>
<dbReference type="InterPro" id="IPR036866">
    <property type="entry name" value="RibonucZ/Hydroxyglut_hydro"/>
</dbReference>
<name>A0A6P2C8P7_9NOCA</name>
<dbReference type="InterPro" id="IPR001279">
    <property type="entry name" value="Metallo-B-lactamas"/>
</dbReference>
<dbReference type="Proteomes" id="UP000471120">
    <property type="component" value="Unassembled WGS sequence"/>
</dbReference>
<dbReference type="AlphaFoldDB" id="A0A6P2C8P7"/>
<feature type="domain" description="Metallo-beta-lactamase" evidence="1">
    <location>
        <begin position="7"/>
        <end position="177"/>
    </location>
</feature>
<gene>
    <name evidence="2" type="ORF">DW322_01260</name>
</gene>
<reference evidence="2 3" key="1">
    <citation type="submission" date="2018-07" db="EMBL/GenBank/DDBJ databases">
        <title>Genome sequence of Rhodococcus rhodnii ATCC 35071 from Rhodnius prolixus.</title>
        <authorList>
            <person name="Patel V."/>
            <person name="Vogel K.J."/>
        </authorList>
    </citation>
    <scope>NUCLEOTIDE SEQUENCE [LARGE SCALE GENOMIC DNA]</scope>
    <source>
        <strain evidence="2 3">ATCC 35071</strain>
    </source>
</reference>
<sequence>MHLTHFGHSCVLVELGGTKILFDPGNLSHGFEGVTDLDAIMITHQHPDHVDTTRLPALVDGNPGAARYADPQTAQQLGGDWTPVRPGDEFDVANVHVAGTGGMHAVIHPDIPLIDNIAYLVGDAENRARFMHPGDSLFVPDEKVDVLALPAAAPWLKIWESIDYLRAVAPRVAVPIHHGILGDAGRGIFFGRYPEMAPEGTEFRVVADEESVEL</sequence>
<proteinExistence type="predicted"/>
<dbReference type="PANTHER" id="PTHR43546:SF3">
    <property type="entry name" value="UPF0173 METAL-DEPENDENT HYDROLASE MJ1163"/>
    <property type="match status" value="1"/>
</dbReference>
<comment type="caution">
    <text evidence="2">The sequence shown here is derived from an EMBL/GenBank/DDBJ whole genome shotgun (WGS) entry which is preliminary data.</text>
</comment>
<dbReference type="GO" id="GO:0016787">
    <property type="term" value="F:hydrolase activity"/>
    <property type="evidence" value="ECO:0007669"/>
    <property type="project" value="UniProtKB-KW"/>
</dbReference>
<dbReference type="RefSeq" id="WP_040775436.1">
    <property type="nucleotide sequence ID" value="NZ_QRCM01000001.1"/>
</dbReference>
<accession>A0A6P2C8P7</accession>
<dbReference type="PANTHER" id="PTHR43546">
    <property type="entry name" value="UPF0173 METAL-DEPENDENT HYDROLASE MJ1163-RELATED"/>
    <property type="match status" value="1"/>
</dbReference>
<dbReference type="Gene3D" id="3.60.15.10">
    <property type="entry name" value="Ribonuclease Z/Hydroxyacylglutathione hydrolase-like"/>
    <property type="match status" value="1"/>
</dbReference>
<evidence type="ECO:0000259" key="1">
    <source>
        <dbReference type="SMART" id="SM00849"/>
    </source>
</evidence>
<dbReference type="SUPFAM" id="SSF56281">
    <property type="entry name" value="Metallo-hydrolase/oxidoreductase"/>
    <property type="match status" value="1"/>
</dbReference>
<evidence type="ECO:0000313" key="3">
    <source>
        <dbReference type="Proteomes" id="UP000471120"/>
    </source>
</evidence>
<dbReference type="SMART" id="SM00849">
    <property type="entry name" value="Lactamase_B"/>
    <property type="match status" value="1"/>
</dbReference>
<dbReference type="EMBL" id="QRCM01000001">
    <property type="protein sequence ID" value="TXG89124.1"/>
    <property type="molecule type" value="Genomic_DNA"/>
</dbReference>
<evidence type="ECO:0000313" key="2">
    <source>
        <dbReference type="EMBL" id="TXG89124.1"/>
    </source>
</evidence>
<dbReference type="Pfam" id="PF13483">
    <property type="entry name" value="Lactamase_B_3"/>
    <property type="match status" value="1"/>
</dbReference>
<keyword evidence="2" id="KW-0378">Hydrolase</keyword>
<dbReference type="InterPro" id="IPR050114">
    <property type="entry name" value="UPF0173_UPF0282_UlaG_hydrolase"/>
</dbReference>
<organism evidence="2 3">
    <name type="scientific">Rhodococcus rhodnii</name>
    <dbReference type="NCBI Taxonomy" id="38312"/>
    <lineage>
        <taxon>Bacteria</taxon>
        <taxon>Bacillati</taxon>
        <taxon>Actinomycetota</taxon>
        <taxon>Actinomycetes</taxon>
        <taxon>Mycobacteriales</taxon>
        <taxon>Nocardiaceae</taxon>
        <taxon>Rhodococcus</taxon>
    </lineage>
</organism>